<dbReference type="AlphaFoldDB" id="V4AEZ6"/>
<evidence type="ECO:0000256" key="1">
    <source>
        <dbReference type="ARBA" id="ARBA00004651"/>
    </source>
</evidence>
<keyword evidence="8" id="KW-0812">Transmembrane</keyword>
<evidence type="ECO:0000256" key="3">
    <source>
        <dbReference type="ARBA" id="ARBA00022475"/>
    </source>
</evidence>
<name>V4AEZ6_LOTGI</name>
<evidence type="ECO:0000256" key="4">
    <source>
        <dbReference type="ARBA" id="ARBA00022882"/>
    </source>
</evidence>
<dbReference type="PANTHER" id="PTHR46480:SF1">
    <property type="entry name" value="VOLTAGE-GATED HYDROGEN CHANNEL 1"/>
    <property type="match status" value="1"/>
</dbReference>
<evidence type="ECO:0000256" key="5">
    <source>
        <dbReference type="ARBA" id="ARBA00023065"/>
    </source>
</evidence>
<evidence type="ECO:0000256" key="2">
    <source>
        <dbReference type="ARBA" id="ARBA00022448"/>
    </source>
</evidence>
<keyword evidence="5" id="KW-0406">Ion transport</keyword>
<dbReference type="EMBL" id="KB201656">
    <property type="protein sequence ID" value="ESO95437.1"/>
    <property type="molecule type" value="Genomic_DNA"/>
</dbReference>
<gene>
    <name evidence="9" type="ORF">LOTGIDRAFT_160585</name>
</gene>
<evidence type="ECO:0000256" key="6">
    <source>
        <dbReference type="ARBA" id="ARBA00023303"/>
    </source>
</evidence>
<proteinExistence type="predicted"/>
<evidence type="ECO:0000313" key="10">
    <source>
        <dbReference type="Proteomes" id="UP000030746"/>
    </source>
</evidence>
<protein>
    <recommendedName>
        <fullName evidence="11">Ion transport domain-containing protein</fullName>
    </recommendedName>
</protein>
<sequence>MSTLNLSSSDSRVISYSLFVFQVFDAVIVLISFLVDLIFLNRLPNYEIQDFVFILAFLLPWRVMRVVNSLVVAVKDHEHFRLKLVYSRKKKIQNSLKESEIKLQVFKLQCNALRKLCISEGVDEWKVEQLLKIDEYTVNKSGKSKYKIKIDNTSVMLINDKNDIPRFSPRPSLHNILDIRGRSGLVPCIEEDEPNGFQNFKKKPDPNKLSPGKASISSNHSK</sequence>
<keyword evidence="4" id="KW-0851">Voltage-gated channel</keyword>
<keyword evidence="8" id="KW-1133">Transmembrane helix</keyword>
<comment type="subcellular location">
    <subcellularLocation>
        <location evidence="1">Cell membrane</location>
        <topology evidence="1">Multi-pass membrane protein</topology>
    </subcellularLocation>
</comment>
<organism evidence="9 10">
    <name type="scientific">Lottia gigantea</name>
    <name type="common">Giant owl limpet</name>
    <dbReference type="NCBI Taxonomy" id="225164"/>
    <lineage>
        <taxon>Eukaryota</taxon>
        <taxon>Metazoa</taxon>
        <taxon>Spiralia</taxon>
        <taxon>Lophotrochozoa</taxon>
        <taxon>Mollusca</taxon>
        <taxon>Gastropoda</taxon>
        <taxon>Patellogastropoda</taxon>
        <taxon>Lottioidea</taxon>
        <taxon>Lottiidae</taxon>
        <taxon>Lottia</taxon>
    </lineage>
</organism>
<dbReference type="PANTHER" id="PTHR46480">
    <property type="entry name" value="F20B24.22"/>
    <property type="match status" value="1"/>
</dbReference>
<dbReference type="OrthoDB" id="427456at2759"/>
<dbReference type="HOGENOM" id="CLU_1246606_0_0_1"/>
<evidence type="ECO:0008006" key="11">
    <source>
        <dbReference type="Google" id="ProtNLM"/>
    </source>
</evidence>
<keyword evidence="2" id="KW-0813">Transport</keyword>
<dbReference type="GO" id="GO:0030171">
    <property type="term" value="F:voltage-gated proton channel activity"/>
    <property type="evidence" value="ECO:0007669"/>
    <property type="project" value="InterPro"/>
</dbReference>
<dbReference type="GO" id="GO:0034702">
    <property type="term" value="C:monoatomic ion channel complex"/>
    <property type="evidence" value="ECO:0007669"/>
    <property type="project" value="UniProtKB-KW"/>
</dbReference>
<dbReference type="InterPro" id="IPR031846">
    <property type="entry name" value="Hvcn1"/>
</dbReference>
<keyword evidence="8" id="KW-0472">Membrane</keyword>
<dbReference type="GO" id="GO:0005886">
    <property type="term" value="C:plasma membrane"/>
    <property type="evidence" value="ECO:0007669"/>
    <property type="project" value="UniProtKB-SubCell"/>
</dbReference>
<feature type="region of interest" description="Disordered" evidence="7">
    <location>
        <begin position="196"/>
        <end position="222"/>
    </location>
</feature>
<dbReference type="GeneID" id="20238436"/>
<dbReference type="CTD" id="20238436"/>
<dbReference type="KEGG" id="lgi:LOTGIDRAFT_160585"/>
<evidence type="ECO:0000313" key="9">
    <source>
        <dbReference type="EMBL" id="ESO95437.1"/>
    </source>
</evidence>
<dbReference type="OMA" id="CAGCAFF"/>
<evidence type="ECO:0000256" key="7">
    <source>
        <dbReference type="SAM" id="MobiDB-lite"/>
    </source>
</evidence>
<reference evidence="9 10" key="1">
    <citation type="journal article" date="2013" name="Nature">
        <title>Insights into bilaterian evolution from three spiralian genomes.</title>
        <authorList>
            <person name="Simakov O."/>
            <person name="Marletaz F."/>
            <person name="Cho S.J."/>
            <person name="Edsinger-Gonzales E."/>
            <person name="Havlak P."/>
            <person name="Hellsten U."/>
            <person name="Kuo D.H."/>
            <person name="Larsson T."/>
            <person name="Lv J."/>
            <person name="Arendt D."/>
            <person name="Savage R."/>
            <person name="Osoegawa K."/>
            <person name="de Jong P."/>
            <person name="Grimwood J."/>
            <person name="Chapman J.A."/>
            <person name="Shapiro H."/>
            <person name="Aerts A."/>
            <person name="Otillar R.P."/>
            <person name="Terry A.Y."/>
            <person name="Boore J.L."/>
            <person name="Grigoriev I.V."/>
            <person name="Lindberg D.R."/>
            <person name="Seaver E.C."/>
            <person name="Weisblat D.A."/>
            <person name="Putnam N.H."/>
            <person name="Rokhsar D.S."/>
        </authorList>
    </citation>
    <scope>NUCLEOTIDE SEQUENCE [LARGE SCALE GENOMIC DNA]</scope>
</reference>
<keyword evidence="3" id="KW-1003">Cell membrane</keyword>
<accession>V4AEZ6</accession>
<evidence type="ECO:0000256" key="8">
    <source>
        <dbReference type="SAM" id="Phobius"/>
    </source>
</evidence>
<dbReference type="Proteomes" id="UP000030746">
    <property type="component" value="Unassembled WGS sequence"/>
</dbReference>
<keyword evidence="6" id="KW-0407">Ion channel</keyword>
<keyword evidence="10" id="KW-1185">Reference proteome</keyword>
<dbReference type="RefSeq" id="XP_009053945.1">
    <property type="nucleotide sequence ID" value="XM_009055697.1"/>
</dbReference>
<feature type="transmembrane region" description="Helical" evidence="8">
    <location>
        <begin position="16"/>
        <end position="39"/>
    </location>
</feature>